<feature type="region of interest" description="Disordered" evidence="1">
    <location>
        <begin position="91"/>
        <end position="110"/>
    </location>
</feature>
<organism evidence="2 3">
    <name type="scientific">Rotaria sordida</name>
    <dbReference type="NCBI Taxonomy" id="392033"/>
    <lineage>
        <taxon>Eukaryota</taxon>
        <taxon>Metazoa</taxon>
        <taxon>Spiralia</taxon>
        <taxon>Gnathifera</taxon>
        <taxon>Rotifera</taxon>
        <taxon>Eurotatoria</taxon>
        <taxon>Bdelloidea</taxon>
        <taxon>Philodinida</taxon>
        <taxon>Philodinidae</taxon>
        <taxon>Rotaria</taxon>
    </lineage>
</organism>
<evidence type="ECO:0000256" key="1">
    <source>
        <dbReference type="SAM" id="MobiDB-lite"/>
    </source>
</evidence>
<dbReference type="AlphaFoldDB" id="A0A820GM93"/>
<dbReference type="EMBL" id="CAJOBD010029592">
    <property type="protein sequence ID" value="CAF4279487.1"/>
    <property type="molecule type" value="Genomic_DNA"/>
</dbReference>
<gene>
    <name evidence="2" type="ORF">JBS370_LOCUS39704</name>
</gene>
<accession>A0A820GM93</accession>
<evidence type="ECO:0000313" key="2">
    <source>
        <dbReference type="EMBL" id="CAF4279487.1"/>
    </source>
</evidence>
<proteinExistence type="predicted"/>
<protein>
    <submittedName>
        <fullName evidence="2">Uncharacterized protein</fullName>
    </submittedName>
</protein>
<evidence type="ECO:0000313" key="3">
    <source>
        <dbReference type="Proteomes" id="UP000663836"/>
    </source>
</evidence>
<reference evidence="2" key="1">
    <citation type="submission" date="2021-02" db="EMBL/GenBank/DDBJ databases">
        <authorList>
            <person name="Nowell W R."/>
        </authorList>
    </citation>
    <scope>NUCLEOTIDE SEQUENCE</scope>
</reference>
<comment type="caution">
    <text evidence="2">The sequence shown here is derived from an EMBL/GenBank/DDBJ whole genome shotgun (WGS) entry which is preliminary data.</text>
</comment>
<name>A0A820GM93_9BILA</name>
<dbReference type="Proteomes" id="UP000663836">
    <property type="component" value="Unassembled WGS sequence"/>
</dbReference>
<sequence length="134" mass="15435">MNTVLGRITHTPYQVNSFLFFDPSTYSSSSSPQHPTINTINLQQSSSQIFKTIDKLLEHVINVRDKSQLRRILQQHMKIFDISKVTQANTSTQHTINTGDSLPISSRPNPRTIQQRHELQDEIQKMLQTDQNHP</sequence>